<dbReference type="PROSITE" id="PS00154">
    <property type="entry name" value="ATPASE_E1_E2"/>
    <property type="match status" value="1"/>
</dbReference>
<dbReference type="Pfam" id="PF13246">
    <property type="entry name" value="Cation_ATPase"/>
    <property type="match status" value="1"/>
</dbReference>
<dbReference type="InterPro" id="IPR059000">
    <property type="entry name" value="ATPase_P-type_domA"/>
</dbReference>
<evidence type="ECO:0000256" key="4">
    <source>
        <dbReference type="ARBA" id="ARBA00022568"/>
    </source>
</evidence>
<evidence type="ECO:0000256" key="9">
    <source>
        <dbReference type="ARBA" id="ARBA00022840"/>
    </source>
</evidence>
<proteinExistence type="predicted"/>
<comment type="caution">
    <text evidence="18">The sequence shown here is derived from an EMBL/GenBank/DDBJ whole genome shotgun (WGS) entry which is preliminary data.</text>
</comment>
<feature type="transmembrane region" description="Helical" evidence="16">
    <location>
        <begin position="275"/>
        <end position="299"/>
    </location>
</feature>
<feature type="transmembrane region" description="Helical" evidence="16">
    <location>
        <begin position="46"/>
        <end position="64"/>
    </location>
</feature>
<dbReference type="InterPro" id="IPR044492">
    <property type="entry name" value="P_typ_ATPase_HD_dom"/>
</dbReference>
<dbReference type="GO" id="GO:0005524">
    <property type="term" value="F:ATP binding"/>
    <property type="evidence" value="ECO:0007669"/>
    <property type="project" value="UniProtKB-KW"/>
</dbReference>
<feature type="domain" description="Cation-transporting P-type ATPase N-terminal" evidence="17">
    <location>
        <begin position="1"/>
        <end position="62"/>
    </location>
</feature>
<keyword evidence="4" id="KW-0109">Calcium transport</keyword>
<evidence type="ECO:0000256" key="12">
    <source>
        <dbReference type="ARBA" id="ARBA00022989"/>
    </source>
</evidence>
<dbReference type="EC" id="7.2.2.10" evidence="2"/>
<evidence type="ECO:0000256" key="3">
    <source>
        <dbReference type="ARBA" id="ARBA00022448"/>
    </source>
</evidence>
<dbReference type="SFLD" id="SFLDF00027">
    <property type="entry name" value="p-type_atpase"/>
    <property type="match status" value="1"/>
</dbReference>
<keyword evidence="5 16" id="KW-0812">Transmembrane</keyword>
<dbReference type="Pfam" id="PF00122">
    <property type="entry name" value="E1-E2_ATPase"/>
    <property type="match status" value="1"/>
</dbReference>
<sequence length="861" mass="94758">MIRYNPKGLTTPQIDESRRRHGDNVITPPKDDSAWRLLLEKFRDPIIRILLLAAVLSLIIGFVHKDFTESVGIICAIILATCVGFWFEWDAQRRFRRLNQVNDDIPVKVMREGSIREIPRRDVVTGDVVYIESGETIPADGELVEAVSLKINESTLTGEPEVDKTVNEADFDPEATYPSNAVLRGTTVADGYGVMVVTAVGDATEAGRVTEQSTVQSEEQTPLDRQLTRLSRLIGRLGILLSALIFCVMLGKAIFAGGLLESDWLTISQHVLQIFMVSVAIIVMAVPEGLPMSITLSLAMSMRRMLKTNNLVRKMHACETMGAVTVICTDKTGTLTQNRMHVQELIRYDTLPAREFAEVVALNTTAFLDAEGHIIGNPTEGALLEWMRAGGEDYEPLRAEAKIVNRLTFSTERKYMATIIESGISGRRILCVKGAPEIVRTMCAPDGKDAQVAEQLLGFQSRAMRTLAVAWAETASDDCLEAVKAGGLHFAAVAAISDPVREDVPAAVARCLEAGIGIKIVTGDTPATAREIARQIGLWNDAADGERNHITGTEFAAMSDEELLERVQELKIMSRARPLDKQRLVKLLQQRGEVVAVTGDGTNDAPALNFANVGLSMGSGTSVAKDASDITLLDDSFASIATAVMWGRSLYRNIQRFVLFQLTINFAAITICFIGALFGTDMPLTVVQILWVNIIMDTFAAMAMASLPPNPEVMRDKPRPRDEFIITPAMARTLFTCGTAMVVVLLGMLFRWTILQGGLTVEQLTVFFSTFVFLQFWNMFNAKGFETRHSVFTCLGGCREFFLILAAIGVGQVLIVEFGGEVFRTEPLSWMQWAEVIGFTSLLAVGGEIIRAIHRKRKQLR</sequence>
<dbReference type="Gene3D" id="1.20.1110.10">
    <property type="entry name" value="Calcium-transporting ATPase, transmembrane domain"/>
    <property type="match status" value="2"/>
</dbReference>
<keyword evidence="10" id="KW-0460">Magnesium</keyword>
<dbReference type="GO" id="GO:0012505">
    <property type="term" value="C:endomembrane system"/>
    <property type="evidence" value="ECO:0007669"/>
    <property type="project" value="UniProtKB-SubCell"/>
</dbReference>
<dbReference type="NCBIfam" id="TIGR01517">
    <property type="entry name" value="ATPase-IIB_Ca"/>
    <property type="match status" value="1"/>
</dbReference>
<dbReference type="SFLD" id="SFLDG00002">
    <property type="entry name" value="C1.7:_P-type_atpase_like"/>
    <property type="match status" value="1"/>
</dbReference>
<dbReference type="InterPro" id="IPR006408">
    <property type="entry name" value="P-type_ATPase_IIB"/>
</dbReference>
<feature type="transmembrane region" description="Helical" evidence="16">
    <location>
        <begin position="690"/>
        <end position="708"/>
    </location>
</feature>
<keyword evidence="14 16" id="KW-0472">Membrane</keyword>
<dbReference type="PANTHER" id="PTHR24093">
    <property type="entry name" value="CATION TRANSPORTING ATPASE"/>
    <property type="match status" value="1"/>
</dbReference>
<keyword evidence="12 16" id="KW-1133">Transmembrane helix</keyword>
<dbReference type="SUPFAM" id="SSF81665">
    <property type="entry name" value="Calcium ATPase, transmembrane domain M"/>
    <property type="match status" value="1"/>
</dbReference>
<comment type="subcellular location">
    <subcellularLocation>
        <location evidence="1">Endomembrane system</location>
        <topology evidence="1">Multi-pass membrane protein</topology>
    </subcellularLocation>
</comment>
<evidence type="ECO:0000259" key="17">
    <source>
        <dbReference type="SMART" id="SM00831"/>
    </source>
</evidence>
<evidence type="ECO:0000256" key="16">
    <source>
        <dbReference type="SAM" id="Phobius"/>
    </source>
</evidence>
<dbReference type="Gene3D" id="2.70.150.10">
    <property type="entry name" value="Calcium-transporting ATPase, cytoplasmic transduction domain A"/>
    <property type="match status" value="1"/>
</dbReference>
<dbReference type="PANTHER" id="PTHR24093:SF369">
    <property type="entry name" value="CALCIUM-TRANSPORTING ATPASE"/>
    <property type="match status" value="1"/>
</dbReference>
<evidence type="ECO:0000256" key="13">
    <source>
        <dbReference type="ARBA" id="ARBA00023065"/>
    </source>
</evidence>
<evidence type="ECO:0000256" key="11">
    <source>
        <dbReference type="ARBA" id="ARBA00022967"/>
    </source>
</evidence>
<dbReference type="SUPFAM" id="SSF81653">
    <property type="entry name" value="Calcium ATPase, transduction domain A"/>
    <property type="match status" value="1"/>
</dbReference>
<keyword evidence="11" id="KW-1278">Translocase</keyword>
<dbReference type="PRINTS" id="PR00120">
    <property type="entry name" value="HATPASE"/>
</dbReference>
<feature type="transmembrane region" description="Helical" evidence="16">
    <location>
        <begin position="801"/>
        <end position="818"/>
    </location>
</feature>
<dbReference type="PRINTS" id="PR00119">
    <property type="entry name" value="CATATPASE"/>
</dbReference>
<evidence type="ECO:0000256" key="7">
    <source>
        <dbReference type="ARBA" id="ARBA00022741"/>
    </source>
</evidence>
<evidence type="ECO:0000256" key="15">
    <source>
        <dbReference type="SAM" id="MobiDB-lite"/>
    </source>
</evidence>
<evidence type="ECO:0000256" key="14">
    <source>
        <dbReference type="ARBA" id="ARBA00023136"/>
    </source>
</evidence>
<dbReference type="SFLD" id="SFLDS00003">
    <property type="entry name" value="Haloacid_Dehalogenase"/>
    <property type="match status" value="1"/>
</dbReference>
<evidence type="ECO:0000313" key="19">
    <source>
        <dbReference type="Proteomes" id="UP000323567"/>
    </source>
</evidence>
<dbReference type="InterPro" id="IPR023214">
    <property type="entry name" value="HAD_sf"/>
</dbReference>
<evidence type="ECO:0000256" key="5">
    <source>
        <dbReference type="ARBA" id="ARBA00022692"/>
    </source>
</evidence>
<dbReference type="SUPFAM" id="SSF81660">
    <property type="entry name" value="Metal cation-transporting ATPase, ATP-binding domain N"/>
    <property type="match status" value="1"/>
</dbReference>
<organism evidence="18 19">
    <name type="scientific">Alistipes shahii</name>
    <dbReference type="NCBI Taxonomy" id="328814"/>
    <lineage>
        <taxon>Bacteria</taxon>
        <taxon>Pseudomonadati</taxon>
        <taxon>Bacteroidota</taxon>
        <taxon>Bacteroidia</taxon>
        <taxon>Bacteroidales</taxon>
        <taxon>Rikenellaceae</taxon>
        <taxon>Alistipes</taxon>
    </lineage>
</organism>
<reference evidence="18 19" key="1">
    <citation type="journal article" date="2019" name="Nat. Med.">
        <title>A library of human gut bacterial isolates paired with longitudinal multiomics data enables mechanistic microbiome research.</title>
        <authorList>
            <person name="Poyet M."/>
            <person name="Groussin M."/>
            <person name="Gibbons S.M."/>
            <person name="Avila-Pacheco J."/>
            <person name="Jiang X."/>
            <person name="Kearney S.M."/>
            <person name="Perrotta A.R."/>
            <person name="Berdy B."/>
            <person name="Zhao S."/>
            <person name="Lieberman T.D."/>
            <person name="Swanson P.K."/>
            <person name="Smith M."/>
            <person name="Roesemann S."/>
            <person name="Alexander J.E."/>
            <person name="Rich S.A."/>
            <person name="Livny J."/>
            <person name="Vlamakis H."/>
            <person name="Clish C."/>
            <person name="Bullock K."/>
            <person name="Deik A."/>
            <person name="Scott J."/>
            <person name="Pierce K.A."/>
            <person name="Xavier R.J."/>
            <person name="Alm E.J."/>
        </authorList>
    </citation>
    <scope>NUCLEOTIDE SEQUENCE [LARGE SCALE GENOMIC DNA]</scope>
    <source>
        <strain evidence="18 19">BIOML-A2</strain>
    </source>
</reference>
<dbReference type="InterPro" id="IPR018303">
    <property type="entry name" value="ATPase_P-typ_P_site"/>
</dbReference>
<dbReference type="Proteomes" id="UP000323567">
    <property type="component" value="Unassembled WGS sequence"/>
</dbReference>
<dbReference type="InterPro" id="IPR001757">
    <property type="entry name" value="P_typ_ATPase"/>
</dbReference>
<evidence type="ECO:0000313" key="18">
    <source>
        <dbReference type="EMBL" id="KAA2367638.1"/>
    </source>
</evidence>
<keyword evidence="9" id="KW-0067">ATP-binding</keyword>
<dbReference type="InterPro" id="IPR006068">
    <property type="entry name" value="ATPase_P-typ_cation-transptr_C"/>
</dbReference>
<protein>
    <recommendedName>
        <fullName evidence="2">P-type Ca(2+) transporter</fullName>
        <ecNumber evidence="2">7.2.2.10</ecNumber>
    </recommendedName>
</protein>
<dbReference type="GO" id="GO:0046872">
    <property type="term" value="F:metal ion binding"/>
    <property type="evidence" value="ECO:0007669"/>
    <property type="project" value="UniProtKB-KW"/>
</dbReference>
<dbReference type="Gene3D" id="3.40.50.1000">
    <property type="entry name" value="HAD superfamily/HAD-like"/>
    <property type="match status" value="1"/>
</dbReference>
<keyword evidence="8" id="KW-0106">Calcium</keyword>
<feature type="region of interest" description="Disordered" evidence="15">
    <location>
        <begin position="1"/>
        <end position="25"/>
    </location>
</feature>
<dbReference type="GO" id="GO:0005886">
    <property type="term" value="C:plasma membrane"/>
    <property type="evidence" value="ECO:0007669"/>
    <property type="project" value="TreeGrafter"/>
</dbReference>
<dbReference type="EMBL" id="VVXK01000017">
    <property type="protein sequence ID" value="KAA2367638.1"/>
    <property type="molecule type" value="Genomic_DNA"/>
</dbReference>
<dbReference type="InterPro" id="IPR008250">
    <property type="entry name" value="ATPase_P-typ_transduc_dom_A_sf"/>
</dbReference>
<dbReference type="InterPro" id="IPR004014">
    <property type="entry name" value="ATPase_P-typ_cation-transptr_N"/>
</dbReference>
<dbReference type="GO" id="GO:0016887">
    <property type="term" value="F:ATP hydrolysis activity"/>
    <property type="evidence" value="ECO:0007669"/>
    <property type="project" value="InterPro"/>
</dbReference>
<dbReference type="AlphaFoldDB" id="A0A5B3G235"/>
<keyword evidence="13" id="KW-0406">Ion transport</keyword>
<name>A0A5B3G235_9BACT</name>
<evidence type="ECO:0000256" key="6">
    <source>
        <dbReference type="ARBA" id="ARBA00022723"/>
    </source>
</evidence>
<dbReference type="InterPro" id="IPR036412">
    <property type="entry name" value="HAD-like_sf"/>
</dbReference>
<evidence type="ECO:0000256" key="1">
    <source>
        <dbReference type="ARBA" id="ARBA00004127"/>
    </source>
</evidence>
<keyword evidence="6" id="KW-0479">Metal-binding</keyword>
<dbReference type="GO" id="GO:0005388">
    <property type="term" value="F:P-type calcium transporter activity"/>
    <property type="evidence" value="ECO:0007669"/>
    <property type="project" value="UniProtKB-EC"/>
</dbReference>
<evidence type="ECO:0000256" key="8">
    <source>
        <dbReference type="ARBA" id="ARBA00022837"/>
    </source>
</evidence>
<evidence type="ECO:0000256" key="10">
    <source>
        <dbReference type="ARBA" id="ARBA00022842"/>
    </source>
</evidence>
<evidence type="ECO:0000256" key="2">
    <source>
        <dbReference type="ARBA" id="ARBA00012790"/>
    </source>
</evidence>
<feature type="transmembrane region" description="Helical" evidence="16">
    <location>
        <begin position="830"/>
        <end position="853"/>
    </location>
</feature>
<keyword evidence="3" id="KW-0813">Transport</keyword>
<feature type="transmembrane region" description="Helical" evidence="16">
    <location>
        <begin position="764"/>
        <end position="780"/>
    </location>
</feature>
<accession>A0A5B3G235</accession>
<feature type="transmembrane region" description="Helical" evidence="16">
    <location>
        <begin position="233"/>
        <end position="255"/>
    </location>
</feature>
<keyword evidence="7" id="KW-0547">Nucleotide-binding</keyword>
<dbReference type="Gene3D" id="3.40.1110.10">
    <property type="entry name" value="Calcium-transporting ATPase, cytoplasmic domain N"/>
    <property type="match status" value="1"/>
</dbReference>
<dbReference type="Pfam" id="PF00689">
    <property type="entry name" value="Cation_ATPase_C"/>
    <property type="match status" value="1"/>
</dbReference>
<feature type="transmembrane region" description="Helical" evidence="16">
    <location>
        <begin position="729"/>
        <end position="752"/>
    </location>
</feature>
<dbReference type="RefSeq" id="WP_149887619.1">
    <property type="nucleotide sequence ID" value="NZ_DBFCXV010000098.1"/>
</dbReference>
<feature type="transmembrane region" description="Helical" evidence="16">
    <location>
        <begin position="657"/>
        <end position="678"/>
    </location>
</feature>
<dbReference type="SMART" id="SM00831">
    <property type="entry name" value="Cation_ATPase_N"/>
    <property type="match status" value="1"/>
</dbReference>
<dbReference type="NCBIfam" id="TIGR01494">
    <property type="entry name" value="ATPase_P-type"/>
    <property type="match status" value="2"/>
</dbReference>
<gene>
    <name evidence="18" type="ORF">F2Y13_11355</name>
</gene>
<dbReference type="FunFam" id="3.40.50.1000:FF:000129">
    <property type="entry name" value="Calcium-translocating P-type ATPase PMCA-type"/>
    <property type="match status" value="1"/>
</dbReference>
<feature type="transmembrane region" description="Helical" evidence="16">
    <location>
        <begin position="70"/>
        <end position="89"/>
    </location>
</feature>
<dbReference type="InterPro" id="IPR023299">
    <property type="entry name" value="ATPase_P-typ_cyto_dom_N"/>
</dbReference>
<dbReference type="SUPFAM" id="SSF56784">
    <property type="entry name" value="HAD-like"/>
    <property type="match status" value="1"/>
</dbReference>
<dbReference type="Pfam" id="PF00690">
    <property type="entry name" value="Cation_ATPase_N"/>
    <property type="match status" value="1"/>
</dbReference>
<dbReference type="InterPro" id="IPR023298">
    <property type="entry name" value="ATPase_P-typ_TM_dom_sf"/>
</dbReference>